<dbReference type="Pfam" id="PF21787">
    <property type="entry name" value="TNP-like_RNaseH_N"/>
    <property type="match status" value="1"/>
</dbReference>
<feature type="domain" description="Transposable element P transposase-like RNase H C-terminal" evidence="2">
    <location>
        <begin position="341"/>
        <end position="370"/>
    </location>
</feature>
<dbReference type="AlphaFoldDB" id="A0AAJ7RKE7"/>
<sequence length="410" mass="47652">MKEEGEKMTRNARTNKFADYVLVFILRGVERNCMMPLTYNFCKSSTSANQLARCIEEIVQAVTNSGFKIVATVCDQGATNVSCINTLLRETRRKYFSEKTQFTGKIQTYGQHIILLYNPPHLIKGIHNNFLTKNIEVFFTNCTDRGRRNDEFYEKMKKFLITPDFIEEINEKLKIVDDEKEEKLKDPEELQEENKYFASWDILDSAYDIDTKVMHNIQKQMPQLNDGHIRKNMQLATQVLSRSVAVFIRFLTNIEVNGETQQPKKERNALRREVTHNSIHTSFWKEAVISMKNNIRFINPVANIPKAVPSLRNWIVTLNGFQRLWQTLQQLGFNKFSPLHVNQDAIENFFGMIRRRNVNPTCMQLESSFKTLLINNLTSAKTIKGNCMNDNTEILFSLRNFALLAQKHGS</sequence>
<keyword evidence="3" id="KW-1185">Reference proteome</keyword>
<evidence type="ECO:0000313" key="3">
    <source>
        <dbReference type="Proteomes" id="UP000694920"/>
    </source>
</evidence>
<dbReference type="Proteomes" id="UP000694920">
    <property type="component" value="Unplaced"/>
</dbReference>
<dbReference type="RefSeq" id="XP_024941956.1">
    <property type="nucleotide sequence ID" value="XM_025086188.1"/>
</dbReference>
<dbReference type="InterPro" id="IPR048367">
    <property type="entry name" value="TNP-like_RNaseH_C"/>
</dbReference>
<organism evidence="3 4">
    <name type="scientific">Cephus cinctus</name>
    <name type="common">Wheat stem sawfly</name>
    <dbReference type="NCBI Taxonomy" id="211228"/>
    <lineage>
        <taxon>Eukaryota</taxon>
        <taxon>Metazoa</taxon>
        <taxon>Ecdysozoa</taxon>
        <taxon>Arthropoda</taxon>
        <taxon>Hexapoda</taxon>
        <taxon>Insecta</taxon>
        <taxon>Pterygota</taxon>
        <taxon>Neoptera</taxon>
        <taxon>Endopterygota</taxon>
        <taxon>Hymenoptera</taxon>
        <taxon>Cephoidea</taxon>
        <taxon>Cephidae</taxon>
        <taxon>Cephus</taxon>
    </lineage>
</organism>
<proteinExistence type="predicted"/>
<protein>
    <submittedName>
        <fullName evidence="4">Uncharacterized protein LOC112494523</fullName>
    </submittedName>
</protein>
<dbReference type="Pfam" id="PF21789">
    <property type="entry name" value="TNP-like_RNaseH_C"/>
    <property type="match status" value="1"/>
</dbReference>
<evidence type="ECO:0000259" key="1">
    <source>
        <dbReference type="Pfam" id="PF21787"/>
    </source>
</evidence>
<feature type="domain" description="Transposable element P transposase-like RNase H" evidence="1">
    <location>
        <begin position="11"/>
        <end position="87"/>
    </location>
</feature>
<dbReference type="GeneID" id="112494523"/>
<evidence type="ECO:0000259" key="2">
    <source>
        <dbReference type="Pfam" id="PF21789"/>
    </source>
</evidence>
<evidence type="ECO:0000313" key="4">
    <source>
        <dbReference type="RefSeq" id="XP_024941956.1"/>
    </source>
</evidence>
<dbReference type="InterPro" id="IPR048365">
    <property type="entry name" value="TNP-like_RNaseH_N"/>
</dbReference>
<accession>A0AAJ7RKE7</accession>
<gene>
    <name evidence="4" type="primary">LOC112494523</name>
</gene>
<reference evidence="4" key="1">
    <citation type="submission" date="2025-08" db="UniProtKB">
        <authorList>
            <consortium name="RefSeq"/>
        </authorList>
    </citation>
    <scope>IDENTIFICATION</scope>
</reference>
<dbReference type="KEGG" id="ccin:112494523"/>
<name>A0AAJ7RKE7_CEPCN</name>